<keyword evidence="12" id="KW-1185">Reference proteome</keyword>
<keyword evidence="3" id="KW-1003">Cell membrane</keyword>
<evidence type="ECO:0000313" key="11">
    <source>
        <dbReference type="EMBL" id="SBT11100.1"/>
    </source>
</evidence>
<feature type="transmembrane region" description="Helical" evidence="9">
    <location>
        <begin position="86"/>
        <end position="108"/>
    </location>
</feature>
<name>A0A1A8Y1V2_9RHOO</name>
<dbReference type="PANTHER" id="PTHR35011:SF10">
    <property type="entry name" value="TRAP TRANSPORTER SMALL PERMEASE PROTEIN"/>
    <property type="match status" value="1"/>
</dbReference>
<dbReference type="PANTHER" id="PTHR35011">
    <property type="entry name" value="2,3-DIKETO-L-GULONATE TRAP TRANSPORTER SMALL PERMEASE PROTEIN YIAM"/>
    <property type="match status" value="1"/>
</dbReference>
<keyword evidence="6 9" id="KW-1133">Transmembrane helix</keyword>
<dbReference type="EMBL" id="FLQY01000395">
    <property type="protein sequence ID" value="SBT11100.1"/>
    <property type="molecule type" value="Genomic_DNA"/>
</dbReference>
<evidence type="ECO:0000256" key="8">
    <source>
        <dbReference type="ARBA" id="ARBA00038436"/>
    </source>
</evidence>
<dbReference type="GO" id="GO:0022857">
    <property type="term" value="F:transmembrane transporter activity"/>
    <property type="evidence" value="ECO:0007669"/>
    <property type="project" value="UniProtKB-UniRule"/>
</dbReference>
<feature type="transmembrane region" description="Helical" evidence="9">
    <location>
        <begin position="12"/>
        <end position="35"/>
    </location>
</feature>
<accession>A0A1A8Y1V2</accession>
<dbReference type="AlphaFoldDB" id="A0A1A8Y1V2"/>
<protein>
    <recommendedName>
        <fullName evidence="9">TRAP transporter small permease protein</fullName>
    </recommendedName>
</protein>
<evidence type="ECO:0000259" key="10">
    <source>
        <dbReference type="Pfam" id="PF04290"/>
    </source>
</evidence>
<dbReference type="Pfam" id="PF04290">
    <property type="entry name" value="DctQ"/>
    <property type="match status" value="1"/>
</dbReference>
<dbReference type="GO" id="GO:0015740">
    <property type="term" value="P:C4-dicarboxylate transport"/>
    <property type="evidence" value="ECO:0007669"/>
    <property type="project" value="TreeGrafter"/>
</dbReference>
<evidence type="ECO:0000256" key="5">
    <source>
        <dbReference type="ARBA" id="ARBA00022692"/>
    </source>
</evidence>
<reference evidence="11 12" key="1">
    <citation type="submission" date="2016-06" db="EMBL/GenBank/DDBJ databases">
        <authorList>
            <person name="Kjaerup R.B."/>
            <person name="Dalgaard T.S."/>
            <person name="Juul-Madsen H.R."/>
        </authorList>
    </citation>
    <scope>NUCLEOTIDE SEQUENCE [LARGE SCALE GENOMIC DNA]</scope>
    <source>
        <strain evidence="11">2</strain>
    </source>
</reference>
<feature type="transmembrane region" description="Helical" evidence="9">
    <location>
        <begin position="128"/>
        <end position="153"/>
    </location>
</feature>
<evidence type="ECO:0000256" key="9">
    <source>
        <dbReference type="RuleBase" id="RU369079"/>
    </source>
</evidence>
<proteinExistence type="inferred from homology"/>
<dbReference type="InterPro" id="IPR007387">
    <property type="entry name" value="TRAP_DctQ"/>
</dbReference>
<keyword evidence="2 9" id="KW-0813">Transport</keyword>
<evidence type="ECO:0000313" key="12">
    <source>
        <dbReference type="Proteomes" id="UP000199600"/>
    </source>
</evidence>
<feature type="transmembrane region" description="Helical" evidence="9">
    <location>
        <begin position="47"/>
        <end position="65"/>
    </location>
</feature>
<evidence type="ECO:0000256" key="4">
    <source>
        <dbReference type="ARBA" id="ARBA00022519"/>
    </source>
</evidence>
<sequence>MTVRRALDRVYGAAAWMAALFMIGTLVMILLSIGGRLLNFHVRGTDAYAGYSMAAAAFLALAHTFKRGEHIRVTLLLDHAGRGGRHILELWSHVAGLLCAAVLAWFSVRLVWQSLQFNDISQGTDATPLWIPQLGMAIGSVIFTVAVAEELIATLRGGKLRVRTAADEAARSE</sequence>
<feature type="domain" description="Tripartite ATP-independent periplasmic transporters DctQ component" evidence="10">
    <location>
        <begin position="27"/>
        <end position="156"/>
    </location>
</feature>
<comment type="similarity">
    <text evidence="8 9">Belongs to the TRAP transporter small permease family.</text>
</comment>
<evidence type="ECO:0000256" key="7">
    <source>
        <dbReference type="ARBA" id="ARBA00023136"/>
    </source>
</evidence>
<evidence type="ECO:0000256" key="1">
    <source>
        <dbReference type="ARBA" id="ARBA00004429"/>
    </source>
</evidence>
<dbReference type="Proteomes" id="UP000199600">
    <property type="component" value="Unassembled WGS sequence"/>
</dbReference>
<comment type="subunit">
    <text evidence="9">The complex comprises the extracytoplasmic solute receptor protein and the two transmembrane proteins.</text>
</comment>
<keyword evidence="7 9" id="KW-0472">Membrane</keyword>
<evidence type="ECO:0000256" key="6">
    <source>
        <dbReference type="ARBA" id="ARBA00022989"/>
    </source>
</evidence>
<keyword evidence="4 9" id="KW-0997">Cell inner membrane</keyword>
<comment type="subcellular location">
    <subcellularLocation>
        <location evidence="1 9">Cell inner membrane</location>
        <topology evidence="1 9">Multi-pass membrane protein</topology>
    </subcellularLocation>
</comment>
<dbReference type="InterPro" id="IPR055348">
    <property type="entry name" value="DctQ"/>
</dbReference>
<keyword evidence="5 9" id="KW-0812">Transmembrane</keyword>
<gene>
    <name evidence="11" type="ORF">PROAA_90002</name>
</gene>
<comment type="function">
    <text evidence="9">Part of the tripartite ATP-independent periplasmic (TRAP) transport system.</text>
</comment>
<organism evidence="11 12">
    <name type="scientific">Candidatus Propionivibrio aalborgensis</name>
    <dbReference type="NCBI Taxonomy" id="1860101"/>
    <lineage>
        <taxon>Bacteria</taxon>
        <taxon>Pseudomonadati</taxon>
        <taxon>Pseudomonadota</taxon>
        <taxon>Betaproteobacteria</taxon>
        <taxon>Rhodocyclales</taxon>
        <taxon>Rhodocyclaceae</taxon>
        <taxon>Propionivibrio</taxon>
    </lineage>
</organism>
<evidence type="ECO:0000256" key="3">
    <source>
        <dbReference type="ARBA" id="ARBA00022475"/>
    </source>
</evidence>
<dbReference type="GO" id="GO:0005886">
    <property type="term" value="C:plasma membrane"/>
    <property type="evidence" value="ECO:0007669"/>
    <property type="project" value="UniProtKB-SubCell"/>
</dbReference>
<evidence type="ECO:0000256" key="2">
    <source>
        <dbReference type="ARBA" id="ARBA00022448"/>
    </source>
</evidence>
<dbReference type="RefSeq" id="WP_222102354.1">
    <property type="nucleotide sequence ID" value="NZ_FLQY01000395.1"/>
</dbReference>